<gene>
    <name evidence="6 10" type="primary">minC</name>
    <name evidence="9" type="ORF">APZ41_007360</name>
    <name evidence="10" type="ORF">NCTC13291_02720</name>
</gene>
<evidence type="ECO:0000256" key="5">
    <source>
        <dbReference type="ARBA" id="ARBA00025606"/>
    </source>
</evidence>
<accession>A0A1S8D7U0</accession>
<evidence type="ECO:0000259" key="8">
    <source>
        <dbReference type="Pfam" id="PF05209"/>
    </source>
</evidence>
<comment type="subunit">
    <text evidence="6">Interacts with MinD and FtsZ.</text>
</comment>
<protein>
    <recommendedName>
        <fullName evidence="6">Probable septum site-determining protein MinC</fullName>
    </recommendedName>
</protein>
<feature type="domain" description="Septum formation inhibitor MinC N-terminal" evidence="8">
    <location>
        <begin position="17"/>
        <end position="88"/>
    </location>
</feature>
<evidence type="ECO:0000313" key="12">
    <source>
        <dbReference type="Proteomes" id="UP000254919"/>
    </source>
</evidence>
<dbReference type="AlphaFoldDB" id="A0A1S8D7U0"/>
<comment type="function">
    <text evidence="5 6">Cell division inhibitor that blocks the formation of polar Z ring septums. Rapidly oscillates between the poles of the cell to destabilize FtsZ filaments that have formed before they mature into polar Z rings. Prevents FtsZ polymerization.</text>
</comment>
<dbReference type="GO" id="GO:0051302">
    <property type="term" value="P:regulation of cell division"/>
    <property type="evidence" value="ECO:0007669"/>
    <property type="project" value="InterPro"/>
</dbReference>
<feature type="domain" description="Septum formation inhibitor MinC C-terminal" evidence="7">
    <location>
        <begin position="146"/>
        <end position="239"/>
    </location>
</feature>
<dbReference type="Pfam" id="PF05209">
    <property type="entry name" value="MinC_N"/>
    <property type="match status" value="1"/>
</dbReference>
<dbReference type="InterPro" id="IPR036145">
    <property type="entry name" value="MinC_C_sf"/>
</dbReference>
<evidence type="ECO:0000256" key="2">
    <source>
        <dbReference type="ARBA" id="ARBA00022618"/>
    </source>
</evidence>
<dbReference type="GeneID" id="99633759"/>
<proteinExistence type="inferred from homology"/>
<evidence type="ECO:0000256" key="1">
    <source>
        <dbReference type="ARBA" id="ARBA00006291"/>
    </source>
</evidence>
<dbReference type="PANTHER" id="PTHR34108:SF1">
    <property type="entry name" value="SEPTUM SITE-DETERMINING PROTEIN MINC"/>
    <property type="match status" value="1"/>
</dbReference>
<evidence type="ECO:0000256" key="6">
    <source>
        <dbReference type="HAMAP-Rule" id="MF_00267"/>
    </source>
</evidence>
<sequence>MSAQVANLRPGGAADLFRLRAANFSLLVLRLLDARVEAVVPAIADQFRRAPGFLRNAPIAIGLDDLEDGAQVDFGTLIRELRAAAIQPIGTTGGSPALRSAALSAGLPPLRSVGEAKEEIPAFTQAPPAPEPAAPVEAPPARRTMIVDGSVRAGQRVWAQGCDLVINGTVNPGGEVIADGNVHVWGALKGRAVAGGAEDTEARVFALQFDPELVSIAGYYAVRDGLGEAPIGKAVQARLVGEGMRFDRLG</sequence>
<dbReference type="NCBIfam" id="TIGR01222">
    <property type="entry name" value="minC"/>
    <property type="match status" value="1"/>
</dbReference>
<keyword evidence="3 6" id="KW-0717">Septation</keyword>
<dbReference type="RefSeq" id="WP_019459586.1">
    <property type="nucleotide sequence ID" value="NZ_AP031462.1"/>
</dbReference>
<dbReference type="Gene3D" id="3.30.70.260">
    <property type="match status" value="1"/>
</dbReference>
<evidence type="ECO:0000259" key="7">
    <source>
        <dbReference type="Pfam" id="PF03775"/>
    </source>
</evidence>
<dbReference type="GO" id="GO:0000902">
    <property type="term" value="P:cell morphogenesis"/>
    <property type="evidence" value="ECO:0007669"/>
    <property type="project" value="InterPro"/>
</dbReference>
<dbReference type="EMBL" id="LLWF02000016">
    <property type="protein sequence ID" value="ONH83877.1"/>
    <property type="molecule type" value="Genomic_DNA"/>
</dbReference>
<evidence type="ECO:0000256" key="4">
    <source>
        <dbReference type="ARBA" id="ARBA00023306"/>
    </source>
</evidence>
<dbReference type="InterPro" id="IPR005526">
    <property type="entry name" value="Septum_form_inhib_MinC_C"/>
</dbReference>
<dbReference type="InterPro" id="IPR013033">
    <property type="entry name" value="MinC"/>
</dbReference>
<evidence type="ECO:0000313" key="9">
    <source>
        <dbReference type="EMBL" id="ONH83877.1"/>
    </source>
</evidence>
<dbReference type="PANTHER" id="PTHR34108">
    <property type="entry name" value="SEPTUM SITE-DETERMINING PROTEIN MINC"/>
    <property type="match status" value="1"/>
</dbReference>
<dbReference type="OrthoDB" id="9794530at2"/>
<keyword evidence="11" id="KW-1185">Reference proteome</keyword>
<dbReference type="Gene3D" id="2.160.20.70">
    <property type="match status" value="1"/>
</dbReference>
<evidence type="ECO:0000313" key="11">
    <source>
        <dbReference type="Proteomes" id="UP000054844"/>
    </source>
</evidence>
<reference evidence="10 12" key="2">
    <citation type="submission" date="2018-06" db="EMBL/GenBank/DDBJ databases">
        <authorList>
            <consortium name="Pathogen Informatics"/>
            <person name="Doyle S."/>
        </authorList>
    </citation>
    <scope>NUCLEOTIDE SEQUENCE [LARGE SCALE GENOMIC DNA]</scope>
    <source>
        <strain evidence="10 12">NCTC13291</strain>
    </source>
</reference>
<name>A0A1S8D7U0_9PROT</name>
<comment type="similarity">
    <text evidence="1 6">Belongs to the MinC family.</text>
</comment>
<dbReference type="SUPFAM" id="SSF63848">
    <property type="entry name" value="Cell-division inhibitor MinC, C-terminal domain"/>
    <property type="match status" value="1"/>
</dbReference>
<dbReference type="STRING" id="207340.APZ41_007360"/>
<dbReference type="GO" id="GO:0000917">
    <property type="term" value="P:division septum assembly"/>
    <property type="evidence" value="ECO:0007669"/>
    <property type="project" value="UniProtKB-KW"/>
</dbReference>
<dbReference type="Proteomes" id="UP000254919">
    <property type="component" value="Unassembled WGS sequence"/>
</dbReference>
<dbReference type="Proteomes" id="UP000054844">
    <property type="component" value="Unassembled WGS sequence"/>
</dbReference>
<dbReference type="InterPro" id="IPR007874">
    <property type="entry name" value="MinC_N"/>
</dbReference>
<dbReference type="Pfam" id="PF03775">
    <property type="entry name" value="MinC_C"/>
    <property type="match status" value="1"/>
</dbReference>
<keyword evidence="2 6" id="KW-0132">Cell division</keyword>
<evidence type="ECO:0000256" key="3">
    <source>
        <dbReference type="ARBA" id="ARBA00023210"/>
    </source>
</evidence>
<dbReference type="InterPro" id="IPR016098">
    <property type="entry name" value="CAP/MinC_C"/>
</dbReference>
<keyword evidence="4 6" id="KW-0131">Cell cycle</keyword>
<evidence type="ECO:0000313" key="10">
    <source>
        <dbReference type="EMBL" id="SUE41143.1"/>
    </source>
</evidence>
<dbReference type="HAMAP" id="MF_00267">
    <property type="entry name" value="MinC"/>
    <property type="match status" value="1"/>
</dbReference>
<reference evidence="9 11" key="1">
    <citation type="submission" date="2016-12" db="EMBL/GenBank/DDBJ databases">
        <title>Draft genome sequence of Roseomonas mucosa strain AU37, isolated from a peripheral intravenous catheter.</title>
        <authorList>
            <person name="Choudhury M.A."/>
            <person name="Sidjabat H.E."/>
            <person name="Wailan A.M."/>
            <person name="Zhang L."/>
            <person name="Marsh N.M."/>
            <person name="Rickard C.M."/>
            <person name="Davies M."/>
            <person name="Mcmillan D.J."/>
        </authorList>
    </citation>
    <scope>NUCLEOTIDE SEQUENCE [LARGE SCALE GENOMIC DNA]</scope>
    <source>
        <strain evidence="9 11">SAVE376</strain>
    </source>
</reference>
<dbReference type="EMBL" id="UGVN01000001">
    <property type="protein sequence ID" value="SUE41143.1"/>
    <property type="molecule type" value="Genomic_DNA"/>
</dbReference>
<dbReference type="GO" id="GO:1901891">
    <property type="term" value="P:regulation of cell septum assembly"/>
    <property type="evidence" value="ECO:0007669"/>
    <property type="project" value="InterPro"/>
</dbReference>
<organism evidence="9 11">
    <name type="scientific">Roseomonas mucosa</name>
    <dbReference type="NCBI Taxonomy" id="207340"/>
    <lineage>
        <taxon>Bacteria</taxon>
        <taxon>Pseudomonadati</taxon>
        <taxon>Pseudomonadota</taxon>
        <taxon>Alphaproteobacteria</taxon>
        <taxon>Acetobacterales</taxon>
        <taxon>Roseomonadaceae</taxon>
        <taxon>Roseomonas</taxon>
    </lineage>
</organism>